<keyword evidence="2" id="KW-1185">Reference proteome</keyword>
<gene>
    <name evidence="1" type="ORF">QFC21_007213</name>
</gene>
<dbReference type="Proteomes" id="UP001227268">
    <property type="component" value="Unassembled WGS sequence"/>
</dbReference>
<evidence type="ECO:0000313" key="2">
    <source>
        <dbReference type="Proteomes" id="UP001227268"/>
    </source>
</evidence>
<name>A0ACC2UWZ5_9TREE</name>
<protein>
    <submittedName>
        <fullName evidence="1">Uncharacterized protein</fullName>
    </submittedName>
</protein>
<reference evidence="1" key="1">
    <citation type="submission" date="2023-04" db="EMBL/GenBank/DDBJ databases">
        <title>Draft Genome sequencing of Naganishia species isolated from polar environments using Oxford Nanopore Technology.</title>
        <authorList>
            <person name="Leo P."/>
            <person name="Venkateswaran K."/>
        </authorList>
    </citation>
    <scope>NUCLEOTIDE SEQUENCE</scope>
    <source>
        <strain evidence="1">MNA-CCFEE 5423</strain>
    </source>
</reference>
<accession>A0ACC2UWZ5</accession>
<sequence>MPDRDLNLTEDNGSSASSSPSPPTISLRPPEAPTASTPLTSQKPADSQTAAFKAKAATENQKENAEGKRSVSWVTDVVDGVSLERQLVDWLVAGRNYDLLKVKEYTEKQRMWERLAASWHQDGYSLRTAKQIQSKVDELIKKYKQACGYRDHTGQGVKENEGQQAFNKQLHKICKYYELFEECLGERSGFPKARKRQKLRANTKTTSSGPIRTGKPIKKAEEEEDGEDEADVEIIEEDKSVSMGRTRGKGKTNPVMDNLNEFLSQAAIDRKERMKLAKSMQEQKHLRKSEKDRLRKLKEFRALAEVTGKELAWEQILQQPFPTTTSQTTNATIANAVPGSSTHVQNAQQLHQFPLDPSLQDTEADVQVEGDPATSGADGVVDCDEFSF</sequence>
<evidence type="ECO:0000313" key="1">
    <source>
        <dbReference type="EMBL" id="KAJ9091477.1"/>
    </source>
</evidence>
<proteinExistence type="predicted"/>
<comment type="caution">
    <text evidence="1">The sequence shown here is derived from an EMBL/GenBank/DDBJ whole genome shotgun (WGS) entry which is preliminary data.</text>
</comment>
<dbReference type="EMBL" id="JASBWT010000052">
    <property type="protein sequence ID" value="KAJ9091477.1"/>
    <property type="molecule type" value="Genomic_DNA"/>
</dbReference>
<organism evidence="1 2">
    <name type="scientific">Naganishia friedmannii</name>
    <dbReference type="NCBI Taxonomy" id="89922"/>
    <lineage>
        <taxon>Eukaryota</taxon>
        <taxon>Fungi</taxon>
        <taxon>Dikarya</taxon>
        <taxon>Basidiomycota</taxon>
        <taxon>Agaricomycotina</taxon>
        <taxon>Tremellomycetes</taxon>
        <taxon>Filobasidiales</taxon>
        <taxon>Filobasidiaceae</taxon>
        <taxon>Naganishia</taxon>
    </lineage>
</organism>